<dbReference type="Proteomes" id="UP000555448">
    <property type="component" value="Unassembled WGS sequence"/>
</dbReference>
<dbReference type="RefSeq" id="WP_184242015.1">
    <property type="nucleotide sequence ID" value="NZ_JACHLR010000001.1"/>
</dbReference>
<proteinExistence type="predicted"/>
<organism evidence="1 2">
    <name type="scientific">Novosphingobium chloroacetimidivorans</name>
    <dbReference type="NCBI Taxonomy" id="1428314"/>
    <lineage>
        <taxon>Bacteria</taxon>
        <taxon>Pseudomonadati</taxon>
        <taxon>Pseudomonadota</taxon>
        <taxon>Alphaproteobacteria</taxon>
        <taxon>Sphingomonadales</taxon>
        <taxon>Sphingomonadaceae</taxon>
        <taxon>Novosphingobium</taxon>
    </lineage>
</organism>
<reference evidence="1 2" key="1">
    <citation type="submission" date="2020-08" db="EMBL/GenBank/DDBJ databases">
        <title>Functional genomics of gut bacteria from endangered species of beetles.</title>
        <authorList>
            <person name="Carlos-Shanley C."/>
        </authorList>
    </citation>
    <scope>NUCLEOTIDE SEQUENCE [LARGE SCALE GENOMIC DNA]</scope>
    <source>
        <strain evidence="1 2">S00245</strain>
    </source>
</reference>
<gene>
    <name evidence="1" type="ORF">HNO88_000279</name>
</gene>
<evidence type="ECO:0000313" key="1">
    <source>
        <dbReference type="EMBL" id="MBB4856982.1"/>
    </source>
</evidence>
<protein>
    <submittedName>
        <fullName evidence="1">Uncharacterized protein</fullName>
    </submittedName>
</protein>
<comment type="caution">
    <text evidence="1">The sequence shown here is derived from an EMBL/GenBank/DDBJ whole genome shotgun (WGS) entry which is preliminary data.</text>
</comment>
<keyword evidence="2" id="KW-1185">Reference proteome</keyword>
<name>A0A7W7K659_9SPHN</name>
<evidence type="ECO:0000313" key="2">
    <source>
        <dbReference type="Proteomes" id="UP000555448"/>
    </source>
</evidence>
<dbReference type="EMBL" id="JACHLR010000001">
    <property type="protein sequence ID" value="MBB4856982.1"/>
    <property type="molecule type" value="Genomic_DNA"/>
</dbReference>
<sequence length="126" mass="14338">MRGASDKNALELQALVAQLDPAAFEPIIKRASEDFYERIMHSCEDYLRENVEFNVSSHLQMLERENREMRAQLYAVDLALRCPNGGQEARLSEIATLQGRYSSISAEAWRLRKLVEAPARTEVPDA</sequence>
<dbReference type="AlphaFoldDB" id="A0A7W7K659"/>
<accession>A0A7W7K659</accession>